<accession>A0A0K2SJU6</accession>
<protein>
    <submittedName>
        <fullName evidence="5">ABC transporter substrate-binding protein</fullName>
    </submittedName>
</protein>
<evidence type="ECO:0000256" key="1">
    <source>
        <dbReference type="ARBA" id="ARBA00008814"/>
    </source>
</evidence>
<evidence type="ECO:0000313" key="5">
    <source>
        <dbReference type="EMBL" id="BAS27386.1"/>
    </source>
</evidence>
<evidence type="ECO:0000313" key="6">
    <source>
        <dbReference type="Proteomes" id="UP000065807"/>
    </source>
</evidence>
<dbReference type="STRING" id="1555112.LIP_1539"/>
<comment type="similarity">
    <text evidence="1">Belongs to the bacterial solute-binding protein 8 family.</text>
</comment>
<dbReference type="InterPro" id="IPR054828">
    <property type="entry name" value="Vit_B12_bind_prot"/>
</dbReference>
<evidence type="ECO:0000256" key="3">
    <source>
        <dbReference type="SAM" id="SignalP"/>
    </source>
</evidence>
<gene>
    <name evidence="5" type="ORF">LIP_1539</name>
</gene>
<name>A0A0K2SJU6_LIMPI</name>
<organism evidence="5 6">
    <name type="scientific">Limnochorda pilosa</name>
    <dbReference type="NCBI Taxonomy" id="1555112"/>
    <lineage>
        <taxon>Bacteria</taxon>
        <taxon>Bacillati</taxon>
        <taxon>Bacillota</taxon>
        <taxon>Limnochordia</taxon>
        <taxon>Limnochordales</taxon>
        <taxon>Limnochordaceae</taxon>
        <taxon>Limnochorda</taxon>
    </lineage>
</organism>
<dbReference type="InterPro" id="IPR050902">
    <property type="entry name" value="ABC_Transporter_SBP"/>
</dbReference>
<dbReference type="Proteomes" id="UP000065807">
    <property type="component" value="Chromosome"/>
</dbReference>
<sequence length="301" mass="32417">MVRNGTRWARALAVGLALLSCLVVLGRSPVQAASIQVTDALGQNYEWNAPPQRIIALAPSITENLFAVGAGPQVVGVSAYSDYPSEAASLPVVSDATQVNLERLLELQPDLVVGDLQLVRAHLEDLKRLGVAVFAVDVPNLEALWEALLLLGQATGHEETARSLVAGLQQRVAAVQERTASIPPDQRPLVFVEVWNDPLMTAGPGSFIDELVTLAGGRNLAHEAPSAWPTYSPETVIARDPEVILLTHPNRGEVQARPGWQSVRAIRDGKVYELDPDSVTITGPRLVDGLEALARIFHPDR</sequence>
<dbReference type="NCBIfam" id="NF038402">
    <property type="entry name" value="TroA_like"/>
    <property type="match status" value="1"/>
</dbReference>
<evidence type="ECO:0000256" key="2">
    <source>
        <dbReference type="ARBA" id="ARBA00022729"/>
    </source>
</evidence>
<dbReference type="CDD" id="cd01144">
    <property type="entry name" value="BtuF"/>
    <property type="match status" value="1"/>
</dbReference>
<dbReference type="PROSITE" id="PS51257">
    <property type="entry name" value="PROKAR_LIPOPROTEIN"/>
    <property type="match status" value="1"/>
</dbReference>
<proteinExistence type="inferred from homology"/>
<feature type="chain" id="PRO_5005487015" evidence="3">
    <location>
        <begin position="33"/>
        <end position="301"/>
    </location>
</feature>
<dbReference type="PANTHER" id="PTHR30535:SF34">
    <property type="entry name" value="MOLYBDATE-BINDING PROTEIN MOLA"/>
    <property type="match status" value="1"/>
</dbReference>
<evidence type="ECO:0000259" key="4">
    <source>
        <dbReference type="PROSITE" id="PS50983"/>
    </source>
</evidence>
<reference evidence="6" key="1">
    <citation type="submission" date="2015-07" db="EMBL/GenBank/DDBJ databases">
        <title>Complete genome sequence and phylogenetic analysis of Limnochorda pilosa.</title>
        <authorList>
            <person name="Watanabe M."/>
            <person name="Kojima H."/>
            <person name="Fukui M."/>
        </authorList>
    </citation>
    <scope>NUCLEOTIDE SEQUENCE [LARGE SCALE GENOMIC DNA]</scope>
    <source>
        <strain evidence="6">HC45</strain>
    </source>
</reference>
<reference evidence="6" key="2">
    <citation type="journal article" date="2016" name="Int. J. Syst. Evol. Microbiol.">
        <title>Complete genome sequence and cell structure of Limnochorda pilosa, a Gram-negative spore-former within the phylum Firmicutes.</title>
        <authorList>
            <person name="Watanabe M."/>
            <person name="Kojima H."/>
            <person name="Fukui M."/>
        </authorList>
    </citation>
    <scope>NUCLEOTIDE SEQUENCE [LARGE SCALE GENOMIC DNA]</scope>
    <source>
        <strain evidence="6">HC45</strain>
    </source>
</reference>
<keyword evidence="2 3" id="KW-0732">Signal</keyword>
<dbReference type="GO" id="GO:0071281">
    <property type="term" value="P:cellular response to iron ion"/>
    <property type="evidence" value="ECO:0007669"/>
    <property type="project" value="TreeGrafter"/>
</dbReference>
<keyword evidence="6" id="KW-1185">Reference proteome</keyword>
<dbReference type="PANTHER" id="PTHR30535">
    <property type="entry name" value="VITAMIN B12-BINDING PROTEIN"/>
    <property type="match status" value="1"/>
</dbReference>
<feature type="signal peptide" evidence="3">
    <location>
        <begin position="1"/>
        <end position="32"/>
    </location>
</feature>
<dbReference type="Pfam" id="PF01497">
    <property type="entry name" value="Peripla_BP_2"/>
    <property type="match status" value="1"/>
</dbReference>
<dbReference type="AlphaFoldDB" id="A0A0K2SJU6"/>
<dbReference type="PATRIC" id="fig|1555112.3.peg.1571"/>
<dbReference type="SUPFAM" id="SSF53807">
    <property type="entry name" value="Helical backbone' metal receptor"/>
    <property type="match status" value="1"/>
</dbReference>
<feature type="domain" description="Fe/B12 periplasmic-binding" evidence="4">
    <location>
        <begin position="53"/>
        <end position="301"/>
    </location>
</feature>
<dbReference type="KEGG" id="lpil:LIP_1539"/>
<dbReference type="InterPro" id="IPR002491">
    <property type="entry name" value="ABC_transptr_periplasmic_BD"/>
</dbReference>
<dbReference type="PROSITE" id="PS50983">
    <property type="entry name" value="FE_B12_PBP"/>
    <property type="match status" value="1"/>
</dbReference>
<dbReference type="Gene3D" id="3.40.50.1980">
    <property type="entry name" value="Nitrogenase molybdenum iron protein domain"/>
    <property type="match status" value="2"/>
</dbReference>
<dbReference type="EMBL" id="AP014924">
    <property type="protein sequence ID" value="BAS27386.1"/>
    <property type="molecule type" value="Genomic_DNA"/>
</dbReference>